<keyword evidence="3" id="KW-1185">Reference proteome</keyword>
<organism evidence="2 3">
    <name type="scientific">Ranatra chinensis</name>
    <dbReference type="NCBI Taxonomy" id="642074"/>
    <lineage>
        <taxon>Eukaryota</taxon>
        <taxon>Metazoa</taxon>
        <taxon>Ecdysozoa</taxon>
        <taxon>Arthropoda</taxon>
        <taxon>Hexapoda</taxon>
        <taxon>Insecta</taxon>
        <taxon>Pterygota</taxon>
        <taxon>Neoptera</taxon>
        <taxon>Paraneoptera</taxon>
        <taxon>Hemiptera</taxon>
        <taxon>Heteroptera</taxon>
        <taxon>Panheteroptera</taxon>
        <taxon>Nepomorpha</taxon>
        <taxon>Nepidae</taxon>
        <taxon>Ranatrinae</taxon>
        <taxon>Ranatra</taxon>
    </lineage>
</organism>
<name>A0ABD0Y3D9_9HEMI</name>
<feature type="region of interest" description="Disordered" evidence="1">
    <location>
        <begin position="340"/>
        <end position="400"/>
    </location>
</feature>
<evidence type="ECO:0000256" key="1">
    <source>
        <dbReference type="SAM" id="MobiDB-lite"/>
    </source>
</evidence>
<feature type="compositionally biased region" description="Basic and acidic residues" evidence="1">
    <location>
        <begin position="40"/>
        <end position="58"/>
    </location>
</feature>
<accession>A0ABD0Y3D9</accession>
<protein>
    <submittedName>
        <fullName evidence="2">Uncharacterized protein</fullName>
    </submittedName>
</protein>
<feature type="compositionally biased region" description="Basic and acidic residues" evidence="1">
    <location>
        <begin position="65"/>
        <end position="77"/>
    </location>
</feature>
<dbReference type="Proteomes" id="UP001558652">
    <property type="component" value="Unassembled WGS sequence"/>
</dbReference>
<feature type="compositionally biased region" description="Basic and acidic residues" evidence="1">
    <location>
        <begin position="358"/>
        <end position="369"/>
    </location>
</feature>
<feature type="compositionally biased region" description="Basic and acidic residues" evidence="1">
    <location>
        <begin position="19"/>
        <end position="31"/>
    </location>
</feature>
<proteinExistence type="predicted"/>
<evidence type="ECO:0000313" key="2">
    <source>
        <dbReference type="EMBL" id="KAL1121930.1"/>
    </source>
</evidence>
<evidence type="ECO:0000313" key="3">
    <source>
        <dbReference type="Proteomes" id="UP001558652"/>
    </source>
</evidence>
<comment type="caution">
    <text evidence="2">The sequence shown here is derived from an EMBL/GenBank/DDBJ whole genome shotgun (WGS) entry which is preliminary data.</text>
</comment>
<dbReference type="AlphaFoldDB" id="A0ABD0Y3D9"/>
<dbReference type="EMBL" id="JBFDAA010000014">
    <property type="protein sequence ID" value="KAL1121930.1"/>
    <property type="molecule type" value="Genomic_DNA"/>
</dbReference>
<gene>
    <name evidence="2" type="ORF">AAG570_003338</name>
</gene>
<feature type="region of interest" description="Disordered" evidence="1">
    <location>
        <begin position="1"/>
        <end position="89"/>
    </location>
</feature>
<reference evidence="2 3" key="1">
    <citation type="submission" date="2024-07" db="EMBL/GenBank/DDBJ databases">
        <title>Chromosome-level genome assembly of the water stick insect Ranatra chinensis (Heteroptera: Nepidae).</title>
        <authorList>
            <person name="Liu X."/>
        </authorList>
    </citation>
    <scope>NUCLEOTIDE SEQUENCE [LARGE SCALE GENOMIC DNA]</scope>
    <source>
        <strain evidence="2">Cailab_2021Rc</strain>
        <tissue evidence="2">Muscle</tissue>
    </source>
</reference>
<sequence>MPVQAQYLETSVVNPPDNEELRSGDVKEADTIHSFGVPGEEGKSGDRSGRRPRSDPRHPTGKPTPVKEGRDSRDRTAVKMKRQGGVPVASQKIRTDLGRPFSQLLRLVRVASCYWDKPQYIDKQSTLRGGFMGWLLDHRVDYQAGDRFLDSGSVKVIVYCLIEDSTENKVVHRKDVYPGAGSLVVAEDLVSWRCFFPAQPLFPAPIHPRAAPPPWNTEMVCSSWPKHLGSEPPKHQRCQLFYRYLTRYTSTRRITGVIEFYIKMDGTAVWMEICLPQIFDSDKITIGSNLFIDLRYCRIPQDQYSAMIVHCPRKICGRWLQDLSSKMMYTVFDVAEPVDNRRMRPDSNGGMSSRRSHRDSPRSRLRMDDYPQVSRNGRSRGSPARQKELDSVMKKARRGGSQSNYWNKKLLEVEEKDPNSALWSVLMVLVRCPIVAIHFSWECFLGLVFIELFPPENTHSLLKTNG</sequence>